<dbReference type="GeneID" id="30150273"/>
<keyword evidence="8" id="KW-1185">Reference proteome</keyword>
<dbReference type="RefSeq" id="XP_018987070.1">
    <property type="nucleotide sequence ID" value="XM_019132420.1"/>
</dbReference>
<dbReference type="Gene3D" id="1.20.5.2950">
    <property type="match status" value="1"/>
</dbReference>
<dbReference type="InterPro" id="IPR005124">
    <property type="entry name" value="V-ATPase_G"/>
</dbReference>
<proteinExistence type="inferred from homology"/>
<evidence type="ECO:0000256" key="6">
    <source>
        <dbReference type="SAM" id="Coils"/>
    </source>
</evidence>
<keyword evidence="2 5" id="KW-0813">Transport</keyword>
<evidence type="ECO:0000256" key="5">
    <source>
        <dbReference type="RuleBase" id="RU364019"/>
    </source>
</evidence>
<evidence type="ECO:0000313" key="7">
    <source>
        <dbReference type="EMBL" id="ODQ81742.1"/>
    </source>
</evidence>
<comment type="similarity">
    <text evidence="1 5">Belongs to the V-ATPase G subunit family.</text>
</comment>
<dbReference type="GO" id="GO:0016887">
    <property type="term" value="F:ATP hydrolysis activity"/>
    <property type="evidence" value="ECO:0007669"/>
    <property type="project" value="TreeGrafter"/>
</dbReference>
<dbReference type="FunFam" id="1.20.5.620:FF:000004">
    <property type="entry name" value="V-type proton ATPase subunit G"/>
    <property type="match status" value="1"/>
</dbReference>
<dbReference type="GO" id="GO:0000221">
    <property type="term" value="C:vacuolar proton-transporting V-type ATPase, V1 domain"/>
    <property type="evidence" value="ECO:0007669"/>
    <property type="project" value="EnsemblFungi"/>
</dbReference>
<dbReference type="Proteomes" id="UP000094336">
    <property type="component" value="Unassembled WGS sequence"/>
</dbReference>
<protein>
    <recommendedName>
        <fullName evidence="5">V-type proton ATPase subunit G</fullName>
    </recommendedName>
</protein>
<evidence type="ECO:0000313" key="8">
    <source>
        <dbReference type="Proteomes" id="UP000094336"/>
    </source>
</evidence>
<evidence type="ECO:0000256" key="4">
    <source>
        <dbReference type="ARBA" id="ARBA00023065"/>
    </source>
</evidence>
<dbReference type="GO" id="GO:0046961">
    <property type="term" value="F:proton-transporting ATPase activity, rotational mechanism"/>
    <property type="evidence" value="ECO:0007669"/>
    <property type="project" value="InterPro"/>
</dbReference>
<keyword evidence="3 5" id="KW-0375">Hydrogen ion transport</keyword>
<evidence type="ECO:0000256" key="2">
    <source>
        <dbReference type="ARBA" id="ARBA00022448"/>
    </source>
</evidence>
<comment type="function">
    <text evidence="5">Subunit of the V1 complex of vacuolar(H+)-ATPase (V-ATPase), a multisubunit enzyme composed of a peripheral complex (V1) that hydrolyzes ATP and a membrane integral complex (V0) that translocates protons. V-ATPase is responsible for acidifying and maintaining the pH of intracellular compartments and in some cell types, is targeted to the plasma membrane, where it is responsible for acidifying the extracellular environment.</text>
</comment>
<accession>A0A1E3QXE4</accession>
<keyword evidence="6" id="KW-0175">Coiled coil</keyword>
<sequence length="114" mass="12669">MSQQGIQKLLNAEKEAHKIIAEARNYRSDKLKQAKSDASAEIAKIKVAKESELKQFESQHSGLNEEADKQAEQLVKDELAKIEKIAGEKRGKVVKLLIDAVIKPTPEIHINAAK</sequence>
<dbReference type="EMBL" id="KV454427">
    <property type="protein sequence ID" value="ODQ81742.1"/>
    <property type="molecule type" value="Genomic_DNA"/>
</dbReference>
<keyword evidence="4 5" id="KW-0406">Ion transport</keyword>
<gene>
    <name evidence="7" type="ORF">BABINDRAFT_6397</name>
</gene>
<comment type="subunit">
    <text evidence="5">V-ATPase is a heteromultimeric enzyme made up of two complexes: the ATP-hydrolytic V1 complex and the proton translocation V0 complex.</text>
</comment>
<dbReference type="Pfam" id="PF03179">
    <property type="entry name" value="V-ATPase_G"/>
    <property type="match status" value="1"/>
</dbReference>
<dbReference type="PANTHER" id="PTHR12713">
    <property type="entry name" value="VACUOLAR ATP SYNTHASE SUBUNIT G"/>
    <property type="match status" value="1"/>
</dbReference>
<dbReference type="NCBIfam" id="TIGR01147">
    <property type="entry name" value="V_ATP_synt_G"/>
    <property type="match status" value="1"/>
</dbReference>
<dbReference type="PANTHER" id="PTHR12713:SF11">
    <property type="entry name" value="V-TYPE PROTON ATPASE SUBUNIT G"/>
    <property type="match status" value="1"/>
</dbReference>
<feature type="coiled-coil region" evidence="6">
    <location>
        <begin position="9"/>
        <end position="73"/>
    </location>
</feature>
<name>A0A1E3QXE4_9ASCO</name>
<dbReference type="OrthoDB" id="250802at2759"/>
<dbReference type="STRING" id="984486.A0A1E3QXE4"/>
<reference evidence="8" key="1">
    <citation type="submission" date="2016-05" db="EMBL/GenBank/DDBJ databases">
        <title>Comparative genomics of biotechnologically important yeasts.</title>
        <authorList>
            <consortium name="DOE Joint Genome Institute"/>
            <person name="Riley R."/>
            <person name="Haridas S."/>
            <person name="Wolfe K.H."/>
            <person name="Lopes M.R."/>
            <person name="Hittinger C.T."/>
            <person name="Goker M."/>
            <person name="Salamov A."/>
            <person name="Wisecaver J."/>
            <person name="Long T.M."/>
            <person name="Aerts A.L."/>
            <person name="Barry K."/>
            <person name="Choi C."/>
            <person name="Clum A."/>
            <person name="Coughlan A.Y."/>
            <person name="Deshpande S."/>
            <person name="Douglass A.P."/>
            <person name="Hanson S.J."/>
            <person name="Klenk H.-P."/>
            <person name="Labutti K."/>
            <person name="Lapidus A."/>
            <person name="Lindquist E."/>
            <person name="Lipzen A."/>
            <person name="Meier-Kolthoff J.P."/>
            <person name="Ohm R.A."/>
            <person name="Otillar R.P."/>
            <person name="Pangilinan J."/>
            <person name="Peng Y."/>
            <person name="Rokas A."/>
            <person name="Rosa C.A."/>
            <person name="Scheuner C."/>
            <person name="Sibirny A.A."/>
            <person name="Slot J.C."/>
            <person name="Stielow J.B."/>
            <person name="Sun H."/>
            <person name="Kurtzman C.P."/>
            <person name="Blackwell M."/>
            <person name="Grigoriev I.V."/>
            <person name="Jeffries T.W."/>
        </authorList>
    </citation>
    <scope>NUCLEOTIDE SEQUENCE [LARGE SCALE GENOMIC DNA]</scope>
    <source>
        <strain evidence="8">NRRL Y-12698</strain>
    </source>
</reference>
<evidence type="ECO:0000256" key="3">
    <source>
        <dbReference type="ARBA" id="ARBA00022781"/>
    </source>
</evidence>
<dbReference type="FunFam" id="1.20.5.2950:FF:000001">
    <property type="entry name" value="V-type proton ATPase subunit G"/>
    <property type="match status" value="1"/>
</dbReference>
<dbReference type="AlphaFoldDB" id="A0A1E3QXE4"/>
<organism evidence="7 8">
    <name type="scientific">Babjeviella inositovora NRRL Y-12698</name>
    <dbReference type="NCBI Taxonomy" id="984486"/>
    <lineage>
        <taxon>Eukaryota</taxon>
        <taxon>Fungi</taxon>
        <taxon>Dikarya</taxon>
        <taxon>Ascomycota</taxon>
        <taxon>Saccharomycotina</taxon>
        <taxon>Pichiomycetes</taxon>
        <taxon>Serinales incertae sedis</taxon>
        <taxon>Babjeviella</taxon>
    </lineage>
</organism>
<evidence type="ECO:0000256" key="1">
    <source>
        <dbReference type="ARBA" id="ARBA00010066"/>
    </source>
</evidence>